<dbReference type="InterPro" id="IPR011006">
    <property type="entry name" value="CheY-like_superfamily"/>
</dbReference>
<reference evidence="1 2" key="1">
    <citation type="submission" date="2021-06" db="EMBL/GenBank/DDBJ databases">
        <title>Actinoplanes lichenicola sp. nov., and Actinoplanes ovalisporus sp. nov., isolated from lichen in Thailand.</title>
        <authorList>
            <person name="Saeng-In P."/>
            <person name="Kanchanasin P."/>
            <person name="Yuki M."/>
            <person name="Kudo T."/>
            <person name="Ohkuma M."/>
            <person name="Phongsopitanun W."/>
            <person name="Tanasupawat S."/>
        </authorList>
    </citation>
    <scope>NUCLEOTIDE SEQUENCE [LARGE SCALE GENOMIC DNA]</scope>
    <source>
        <strain evidence="1 2">NBRC 110975</strain>
    </source>
</reference>
<dbReference type="Proteomes" id="UP001519654">
    <property type="component" value="Unassembled WGS sequence"/>
</dbReference>
<proteinExistence type="predicted"/>
<sequence>MAVLLFRAHTFGELFTATVTLRPGNTASAADAVQRAARERGEPAPQVAGLTPREPATLARVLWLDGNPDDNLYETVALEQLGRFVTKTTSIGSAVRYLGELDFAVVITGRSGLGLIKEMRAAGLAQPVLVYTQNAAQLTVLGAQAVIDHPDELVRAVNAQLS</sequence>
<evidence type="ECO:0000313" key="1">
    <source>
        <dbReference type="EMBL" id="MBU2666371.1"/>
    </source>
</evidence>
<protein>
    <submittedName>
        <fullName evidence="1">Uncharacterized protein</fullName>
    </submittedName>
</protein>
<name>A0ABS5YSE1_9ACTN</name>
<accession>A0ABS5YSE1</accession>
<comment type="caution">
    <text evidence="1">The sequence shown here is derived from an EMBL/GenBank/DDBJ whole genome shotgun (WGS) entry which is preliminary data.</text>
</comment>
<keyword evidence="2" id="KW-1185">Reference proteome</keyword>
<organism evidence="1 2">
    <name type="scientific">Paractinoplanes bogorensis</name>
    <dbReference type="NCBI Taxonomy" id="1610840"/>
    <lineage>
        <taxon>Bacteria</taxon>
        <taxon>Bacillati</taxon>
        <taxon>Actinomycetota</taxon>
        <taxon>Actinomycetes</taxon>
        <taxon>Micromonosporales</taxon>
        <taxon>Micromonosporaceae</taxon>
        <taxon>Paractinoplanes</taxon>
    </lineage>
</organism>
<dbReference type="RefSeq" id="WP_215789838.1">
    <property type="nucleotide sequence ID" value="NZ_JAHKKG010000007.1"/>
</dbReference>
<evidence type="ECO:0000313" key="2">
    <source>
        <dbReference type="Proteomes" id="UP001519654"/>
    </source>
</evidence>
<gene>
    <name evidence="1" type="ORF">KOI35_22975</name>
</gene>
<dbReference type="SUPFAM" id="SSF52172">
    <property type="entry name" value="CheY-like"/>
    <property type="match status" value="1"/>
</dbReference>
<dbReference type="EMBL" id="JAHKKG010000007">
    <property type="protein sequence ID" value="MBU2666371.1"/>
    <property type="molecule type" value="Genomic_DNA"/>
</dbReference>